<dbReference type="EMBL" id="GBRH01215426">
    <property type="protein sequence ID" value="JAD82469.1"/>
    <property type="molecule type" value="Transcribed_RNA"/>
</dbReference>
<evidence type="ECO:0000313" key="2">
    <source>
        <dbReference type="EMBL" id="JAD82469.1"/>
    </source>
</evidence>
<name>A0A0A9D1I7_ARUDO</name>
<dbReference type="AlphaFoldDB" id="A0A0A9D1I7"/>
<protein>
    <submittedName>
        <fullName evidence="2">Uncharacterized protein</fullName>
    </submittedName>
</protein>
<reference evidence="2" key="1">
    <citation type="submission" date="2014-09" db="EMBL/GenBank/DDBJ databases">
        <authorList>
            <person name="Magalhaes I.L.F."/>
            <person name="Oliveira U."/>
            <person name="Santos F.R."/>
            <person name="Vidigal T.H.D.A."/>
            <person name="Brescovit A.D."/>
            <person name="Santos A.J."/>
        </authorList>
    </citation>
    <scope>NUCLEOTIDE SEQUENCE</scope>
    <source>
        <tissue evidence="2">Shoot tissue taken approximately 20 cm above the soil surface</tissue>
    </source>
</reference>
<proteinExistence type="predicted"/>
<reference evidence="2" key="2">
    <citation type="journal article" date="2015" name="Data Brief">
        <title>Shoot transcriptome of the giant reed, Arundo donax.</title>
        <authorList>
            <person name="Barrero R.A."/>
            <person name="Guerrero F.D."/>
            <person name="Moolhuijzen P."/>
            <person name="Goolsby J.A."/>
            <person name="Tidwell J."/>
            <person name="Bellgard S.E."/>
            <person name="Bellgard M.I."/>
        </authorList>
    </citation>
    <scope>NUCLEOTIDE SEQUENCE</scope>
    <source>
        <tissue evidence="2">Shoot tissue taken approximately 20 cm above the soil surface</tissue>
    </source>
</reference>
<sequence length="99" mass="11548">MARSHKEAARKQRNSLPCHGEQKHCSMDGFLLDGIASVQLLVHIVEVRVLQGLLRRDPLRRLVLQHFLQQPQQVRMQSSQYHHFFSEHKQLKARYAAIA</sequence>
<accession>A0A0A9D1I7</accession>
<feature type="region of interest" description="Disordered" evidence="1">
    <location>
        <begin position="1"/>
        <end position="20"/>
    </location>
</feature>
<feature type="compositionally biased region" description="Basic and acidic residues" evidence="1">
    <location>
        <begin position="1"/>
        <end position="10"/>
    </location>
</feature>
<evidence type="ECO:0000256" key="1">
    <source>
        <dbReference type="SAM" id="MobiDB-lite"/>
    </source>
</evidence>
<organism evidence="2">
    <name type="scientific">Arundo donax</name>
    <name type="common">Giant reed</name>
    <name type="synonym">Donax arundinaceus</name>
    <dbReference type="NCBI Taxonomy" id="35708"/>
    <lineage>
        <taxon>Eukaryota</taxon>
        <taxon>Viridiplantae</taxon>
        <taxon>Streptophyta</taxon>
        <taxon>Embryophyta</taxon>
        <taxon>Tracheophyta</taxon>
        <taxon>Spermatophyta</taxon>
        <taxon>Magnoliopsida</taxon>
        <taxon>Liliopsida</taxon>
        <taxon>Poales</taxon>
        <taxon>Poaceae</taxon>
        <taxon>PACMAD clade</taxon>
        <taxon>Arundinoideae</taxon>
        <taxon>Arundineae</taxon>
        <taxon>Arundo</taxon>
    </lineage>
</organism>